<evidence type="ECO:0000313" key="3">
    <source>
        <dbReference type="EMBL" id="CAB4566747.1"/>
    </source>
</evidence>
<evidence type="ECO:0000259" key="1">
    <source>
        <dbReference type="Pfam" id="PF17844"/>
    </source>
</evidence>
<dbReference type="EMBL" id="CAEZTO010000003">
    <property type="protein sequence ID" value="CAB4566747.1"/>
    <property type="molecule type" value="Genomic_DNA"/>
</dbReference>
<dbReference type="EMBL" id="CAEZST010000006">
    <property type="protein sequence ID" value="CAB4544280.1"/>
    <property type="molecule type" value="Genomic_DNA"/>
</dbReference>
<dbReference type="Gene3D" id="3.30.1050.40">
    <property type="match status" value="1"/>
</dbReference>
<feature type="domain" description="Bacterial SCP orthologue" evidence="1">
    <location>
        <begin position="20"/>
        <end position="111"/>
    </location>
</feature>
<accession>A0A6J6DS38</accession>
<reference evidence="3" key="1">
    <citation type="submission" date="2020-05" db="EMBL/GenBank/DDBJ databases">
        <authorList>
            <person name="Chiriac C."/>
            <person name="Salcher M."/>
            <person name="Ghai R."/>
            <person name="Kavagutti S V."/>
        </authorList>
    </citation>
    <scope>NUCLEOTIDE SEQUENCE</scope>
</reference>
<protein>
    <submittedName>
        <fullName evidence="3">Unannotated protein</fullName>
    </submittedName>
</protein>
<dbReference type="AlphaFoldDB" id="A0A6J6DS38"/>
<dbReference type="Pfam" id="PF17844">
    <property type="entry name" value="SCP_3"/>
    <property type="match status" value="1"/>
</dbReference>
<name>A0A6J6DS38_9ZZZZ</name>
<proteinExistence type="predicted"/>
<evidence type="ECO:0000313" key="2">
    <source>
        <dbReference type="EMBL" id="CAB4544280.1"/>
    </source>
</evidence>
<sequence>MSKKKIPAEIGEAALASPETNLALAVRYLLQLIEKRSPGRSVELRVPPYGAIQCIEGLNHRRGTPPNVVEISPQVFVSICLGKTTWQQEVANGKVLASGEQAKELADLFPLRRD</sequence>
<dbReference type="InterPro" id="IPR041629">
    <property type="entry name" value="SCP_3"/>
</dbReference>
<gene>
    <name evidence="2" type="ORF">UFOPK1503_00489</name>
    <name evidence="3" type="ORF">UFOPK1693_00404</name>
</gene>
<organism evidence="3">
    <name type="scientific">freshwater metagenome</name>
    <dbReference type="NCBI Taxonomy" id="449393"/>
    <lineage>
        <taxon>unclassified sequences</taxon>
        <taxon>metagenomes</taxon>
        <taxon>ecological metagenomes</taxon>
    </lineage>
</organism>